<dbReference type="EMBL" id="BRPK01000009">
    <property type="protein sequence ID" value="GLB41270.1"/>
    <property type="molecule type" value="Genomic_DNA"/>
</dbReference>
<feature type="transmembrane region" description="Helical" evidence="1">
    <location>
        <begin position="21"/>
        <end position="41"/>
    </location>
</feature>
<feature type="transmembrane region" description="Helical" evidence="1">
    <location>
        <begin position="85"/>
        <end position="107"/>
    </location>
</feature>
<sequence length="249" mass="26267">MFVSLHQVTKYHRHSGGDQRVSGLYHCAAASATSLSLFIFFDPLGSGLSLVHAMDAAPAIAKLGSSIATLTPSRSRSASPRTPSLWALLLKISLLQTLATGAIVGLAKAQRLPSTLGEVLGLRVMVTVSVSGLEAGVSGLLICMFCALAIVHKLRPGCGAARALAWFFHYDLGLPLAFGSSACWRGPKSLLPQDPQMRLVMGIAMMQILLAGWVVSDVVEWGWEAVGLAMVGVGMVLVLLGCFVRLALD</sequence>
<feature type="transmembrane region" description="Helical" evidence="1">
    <location>
        <begin position="163"/>
        <end position="184"/>
    </location>
</feature>
<feature type="transmembrane region" description="Helical" evidence="1">
    <location>
        <begin position="227"/>
        <end position="248"/>
    </location>
</feature>
<proteinExistence type="predicted"/>
<keyword evidence="1" id="KW-0472">Membrane</keyword>
<protein>
    <submittedName>
        <fullName evidence="2">Uncharacterized protein</fullName>
    </submittedName>
</protein>
<keyword evidence="1" id="KW-1133">Transmembrane helix</keyword>
<evidence type="ECO:0000256" key="1">
    <source>
        <dbReference type="SAM" id="Phobius"/>
    </source>
</evidence>
<dbReference type="AlphaFoldDB" id="A0A9P3PSK7"/>
<accession>A0A9P3PSK7</accession>
<evidence type="ECO:0000313" key="2">
    <source>
        <dbReference type="EMBL" id="GLB41270.1"/>
    </source>
</evidence>
<comment type="caution">
    <text evidence="2">The sequence shown here is derived from an EMBL/GenBank/DDBJ whole genome shotgun (WGS) entry which is preliminary data.</text>
</comment>
<feature type="transmembrane region" description="Helical" evidence="1">
    <location>
        <begin position="128"/>
        <end position="151"/>
    </location>
</feature>
<feature type="transmembrane region" description="Helical" evidence="1">
    <location>
        <begin position="196"/>
        <end position="215"/>
    </location>
</feature>
<keyword evidence="1" id="KW-0812">Transmembrane</keyword>
<gene>
    <name evidence="2" type="ORF">LshimejAT787_0904850</name>
</gene>
<dbReference type="Proteomes" id="UP001063166">
    <property type="component" value="Unassembled WGS sequence"/>
</dbReference>
<name>A0A9P3PSK7_LYOSH</name>
<reference evidence="2" key="1">
    <citation type="submission" date="2022-07" db="EMBL/GenBank/DDBJ databases">
        <title>The genome of Lyophyllum shimeji provides insight into the initial evolution of ectomycorrhizal fungal genome.</title>
        <authorList>
            <person name="Kobayashi Y."/>
            <person name="Shibata T."/>
            <person name="Hirakawa H."/>
            <person name="Shigenobu S."/>
            <person name="Nishiyama T."/>
            <person name="Yamada A."/>
            <person name="Hasebe M."/>
            <person name="Kawaguchi M."/>
        </authorList>
    </citation>
    <scope>NUCLEOTIDE SEQUENCE</scope>
    <source>
        <strain evidence="2">AT787</strain>
    </source>
</reference>
<evidence type="ECO:0000313" key="3">
    <source>
        <dbReference type="Proteomes" id="UP001063166"/>
    </source>
</evidence>
<organism evidence="2 3">
    <name type="scientific">Lyophyllum shimeji</name>
    <name type="common">Hon-shimeji</name>
    <name type="synonym">Tricholoma shimeji</name>
    <dbReference type="NCBI Taxonomy" id="47721"/>
    <lineage>
        <taxon>Eukaryota</taxon>
        <taxon>Fungi</taxon>
        <taxon>Dikarya</taxon>
        <taxon>Basidiomycota</taxon>
        <taxon>Agaricomycotina</taxon>
        <taxon>Agaricomycetes</taxon>
        <taxon>Agaricomycetidae</taxon>
        <taxon>Agaricales</taxon>
        <taxon>Tricholomatineae</taxon>
        <taxon>Lyophyllaceae</taxon>
        <taxon>Lyophyllum</taxon>
    </lineage>
</organism>
<keyword evidence="3" id="KW-1185">Reference proteome</keyword>